<dbReference type="InterPro" id="IPR029058">
    <property type="entry name" value="AB_hydrolase_fold"/>
</dbReference>
<dbReference type="AlphaFoldDB" id="A0A9W9ZD89"/>
<evidence type="ECO:0000256" key="3">
    <source>
        <dbReference type="ARBA" id="ARBA00022989"/>
    </source>
</evidence>
<dbReference type="SUPFAM" id="SSF53474">
    <property type="entry name" value="alpha/beta-Hydrolases"/>
    <property type="match status" value="1"/>
</dbReference>
<comment type="subcellular location">
    <subcellularLocation>
        <location evidence="6">Nucleus outer membrane</location>
        <topology evidence="6">Single-pass membrane protein</topology>
    </subcellularLocation>
</comment>
<dbReference type="Proteomes" id="UP001163046">
    <property type="component" value="Unassembled WGS sequence"/>
</dbReference>
<dbReference type="PANTHER" id="PTHR12265:SF30">
    <property type="entry name" value="TRANSMEMBRANE PROTEIN 53"/>
    <property type="match status" value="1"/>
</dbReference>
<dbReference type="InterPro" id="IPR008547">
    <property type="entry name" value="DUF829_TMEM53"/>
</dbReference>
<reference evidence="7" key="1">
    <citation type="submission" date="2023-01" db="EMBL/GenBank/DDBJ databases">
        <title>Genome assembly of the deep-sea coral Lophelia pertusa.</title>
        <authorList>
            <person name="Herrera S."/>
            <person name="Cordes E."/>
        </authorList>
    </citation>
    <scope>NUCLEOTIDE SEQUENCE</scope>
    <source>
        <strain evidence="7">USNM1676648</strain>
        <tissue evidence="7">Polyp</tissue>
    </source>
</reference>
<evidence type="ECO:0000256" key="5">
    <source>
        <dbReference type="ARBA" id="ARBA00023242"/>
    </source>
</evidence>
<dbReference type="PANTHER" id="PTHR12265">
    <property type="entry name" value="TRANSMEMBRANE PROTEIN 53"/>
    <property type="match status" value="1"/>
</dbReference>
<dbReference type="GO" id="GO:0005640">
    <property type="term" value="C:nuclear outer membrane"/>
    <property type="evidence" value="ECO:0007669"/>
    <property type="project" value="UniProtKB-SubCell"/>
</dbReference>
<proteinExistence type="inferred from homology"/>
<evidence type="ECO:0000256" key="6">
    <source>
        <dbReference type="ARBA" id="ARBA00034303"/>
    </source>
</evidence>
<name>A0A9W9ZD89_9CNID</name>
<dbReference type="Pfam" id="PF05705">
    <property type="entry name" value="DUF829"/>
    <property type="match status" value="1"/>
</dbReference>
<protein>
    <submittedName>
        <fullName evidence="7">Transmembrane protein 53</fullName>
    </submittedName>
</protein>
<sequence>MNLSPKISFVRGLPLRRFSRHRAFSKPKGVLNQLNGSSTEHGLKSRESSDLYLNKFGTIITKTPASTPYSPVVVILGWNSSRREHLKKYSTIFETKHFDSICVPAKPINTFFRAGTKVKEIGLHILDLLVELNCQQRPVFLYAFSNGGCAMFFHMMEALSYPTEPFYQAVPIIGTIFDSCPINPHINSLKATKESVVDMVRSPILKTVVWYTLTAFIPPVIYFNGTVKRFMSGLTESPLKCPQLLLYSKTDRFAPYQDIDSYVCARRDMGINVISKCWDNSEHVNHYRQHTDEYLHELNSFIDQCLTTYHNTKDL</sequence>
<gene>
    <name evidence="7" type="primary">TMEM53_2</name>
    <name evidence="7" type="ORF">OS493_015323</name>
</gene>
<evidence type="ECO:0000313" key="7">
    <source>
        <dbReference type="EMBL" id="KAJ7379532.1"/>
    </source>
</evidence>
<evidence type="ECO:0000256" key="2">
    <source>
        <dbReference type="ARBA" id="ARBA00022692"/>
    </source>
</evidence>
<keyword evidence="4" id="KW-0472">Membrane</keyword>
<keyword evidence="5" id="KW-0539">Nucleus</keyword>
<evidence type="ECO:0000313" key="8">
    <source>
        <dbReference type="Proteomes" id="UP001163046"/>
    </source>
</evidence>
<keyword evidence="3" id="KW-1133">Transmembrane helix</keyword>
<dbReference type="EMBL" id="MU826357">
    <property type="protein sequence ID" value="KAJ7379532.1"/>
    <property type="molecule type" value="Genomic_DNA"/>
</dbReference>
<organism evidence="7 8">
    <name type="scientific">Desmophyllum pertusum</name>
    <dbReference type="NCBI Taxonomy" id="174260"/>
    <lineage>
        <taxon>Eukaryota</taxon>
        <taxon>Metazoa</taxon>
        <taxon>Cnidaria</taxon>
        <taxon>Anthozoa</taxon>
        <taxon>Hexacorallia</taxon>
        <taxon>Scleractinia</taxon>
        <taxon>Caryophylliina</taxon>
        <taxon>Caryophylliidae</taxon>
        <taxon>Desmophyllum</taxon>
    </lineage>
</organism>
<keyword evidence="2 7" id="KW-0812">Transmembrane</keyword>
<comment type="caution">
    <text evidence="7">The sequence shown here is derived from an EMBL/GenBank/DDBJ whole genome shotgun (WGS) entry which is preliminary data.</text>
</comment>
<accession>A0A9W9ZD89</accession>
<dbReference type="OrthoDB" id="77878at2759"/>
<keyword evidence="8" id="KW-1185">Reference proteome</keyword>
<evidence type="ECO:0000256" key="4">
    <source>
        <dbReference type="ARBA" id="ARBA00023136"/>
    </source>
</evidence>
<comment type="similarity">
    <text evidence="1">Belongs to the TMEM53 family.</text>
</comment>
<evidence type="ECO:0000256" key="1">
    <source>
        <dbReference type="ARBA" id="ARBA00007387"/>
    </source>
</evidence>